<dbReference type="AlphaFoldDB" id="A0A2V1E624"/>
<evidence type="ECO:0000313" key="3">
    <source>
        <dbReference type="Proteomes" id="UP000244855"/>
    </source>
</evidence>
<evidence type="ECO:0000256" key="1">
    <source>
        <dbReference type="SAM" id="MobiDB-lite"/>
    </source>
</evidence>
<protein>
    <submittedName>
        <fullName evidence="2">Uncharacterized protein</fullName>
    </submittedName>
</protein>
<proteinExistence type="predicted"/>
<dbReference type="EMBL" id="KZ805311">
    <property type="protein sequence ID" value="PVI05997.1"/>
    <property type="molecule type" value="Genomic_DNA"/>
</dbReference>
<organism evidence="2 3">
    <name type="scientific">Periconia macrospinosa</name>
    <dbReference type="NCBI Taxonomy" id="97972"/>
    <lineage>
        <taxon>Eukaryota</taxon>
        <taxon>Fungi</taxon>
        <taxon>Dikarya</taxon>
        <taxon>Ascomycota</taxon>
        <taxon>Pezizomycotina</taxon>
        <taxon>Dothideomycetes</taxon>
        <taxon>Pleosporomycetidae</taxon>
        <taxon>Pleosporales</taxon>
        <taxon>Massarineae</taxon>
        <taxon>Periconiaceae</taxon>
        <taxon>Periconia</taxon>
    </lineage>
</organism>
<accession>A0A2V1E624</accession>
<dbReference type="Proteomes" id="UP000244855">
    <property type="component" value="Unassembled WGS sequence"/>
</dbReference>
<keyword evidence="3" id="KW-1185">Reference proteome</keyword>
<name>A0A2V1E624_9PLEO</name>
<reference evidence="2 3" key="1">
    <citation type="journal article" date="2018" name="Sci. Rep.">
        <title>Comparative genomics provides insights into the lifestyle and reveals functional heterogeneity of dark septate endophytic fungi.</title>
        <authorList>
            <person name="Knapp D.G."/>
            <person name="Nemeth J.B."/>
            <person name="Barry K."/>
            <person name="Hainaut M."/>
            <person name="Henrissat B."/>
            <person name="Johnson J."/>
            <person name="Kuo A."/>
            <person name="Lim J.H.P."/>
            <person name="Lipzen A."/>
            <person name="Nolan M."/>
            <person name="Ohm R.A."/>
            <person name="Tamas L."/>
            <person name="Grigoriev I.V."/>
            <person name="Spatafora J.W."/>
            <person name="Nagy L.G."/>
            <person name="Kovacs G.M."/>
        </authorList>
    </citation>
    <scope>NUCLEOTIDE SEQUENCE [LARGE SCALE GENOMIC DNA]</scope>
    <source>
        <strain evidence="2 3">DSE2036</strain>
    </source>
</reference>
<feature type="region of interest" description="Disordered" evidence="1">
    <location>
        <begin position="37"/>
        <end position="71"/>
    </location>
</feature>
<sequence length="148" mass="17569">MVKERKIEMRKTRQHCINSRGAHACSTHHEIERVEAHSQYSVGRKRNMSSKDIEKEQKAKKHPYDDEETQGRERVEFFSSLSRSCLAECLKDCKKWRRAAICTSTKMHHHMVRCYHQSRWCISPIPFNDHAWMSTWPSQAILGWSGRR</sequence>
<gene>
    <name evidence="2" type="ORF">DM02DRAFT_56491</name>
</gene>
<evidence type="ECO:0000313" key="2">
    <source>
        <dbReference type="EMBL" id="PVI05997.1"/>
    </source>
</evidence>